<protein>
    <submittedName>
        <fullName evidence="1">Uncharacterized protein</fullName>
    </submittedName>
</protein>
<accession>A0A318JC96</accession>
<comment type="caution">
    <text evidence="1">The sequence shown here is derived from an EMBL/GenBank/DDBJ whole genome shotgun (WGS) entry which is preliminary data.</text>
</comment>
<gene>
    <name evidence="1" type="ORF">DFR42_102444</name>
</gene>
<dbReference type="EMBL" id="QJKB01000002">
    <property type="protein sequence ID" value="PXX45216.1"/>
    <property type="molecule type" value="Genomic_DNA"/>
</dbReference>
<proteinExistence type="predicted"/>
<organism evidence="1 2">
    <name type="scientific">Undibacterium pigrum</name>
    <dbReference type="NCBI Taxonomy" id="401470"/>
    <lineage>
        <taxon>Bacteria</taxon>
        <taxon>Pseudomonadati</taxon>
        <taxon>Pseudomonadota</taxon>
        <taxon>Betaproteobacteria</taxon>
        <taxon>Burkholderiales</taxon>
        <taxon>Oxalobacteraceae</taxon>
        <taxon>Undibacterium</taxon>
    </lineage>
</organism>
<evidence type="ECO:0000313" key="1">
    <source>
        <dbReference type="EMBL" id="PXX45216.1"/>
    </source>
</evidence>
<dbReference type="AlphaFoldDB" id="A0A318JC96"/>
<dbReference type="Proteomes" id="UP000247792">
    <property type="component" value="Unassembled WGS sequence"/>
</dbReference>
<evidence type="ECO:0000313" key="2">
    <source>
        <dbReference type="Proteomes" id="UP000247792"/>
    </source>
</evidence>
<keyword evidence="2" id="KW-1185">Reference proteome</keyword>
<sequence>MAANGFADAVEVRAWLVANEALEDTRAETARQIAMGVEAVLPARHSAVKATLIELARASIRRMR</sequence>
<name>A0A318JC96_9BURK</name>
<reference evidence="1 2" key="1">
    <citation type="submission" date="2018-05" db="EMBL/GenBank/DDBJ databases">
        <title>Genomic Encyclopedia of Type Strains, Phase IV (KMG-IV): sequencing the most valuable type-strain genomes for metagenomic binning, comparative biology and taxonomic classification.</title>
        <authorList>
            <person name="Goeker M."/>
        </authorList>
    </citation>
    <scope>NUCLEOTIDE SEQUENCE [LARGE SCALE GENOMIC DNA]</scope>
    <source>
        <strain evidence="1 2">DSM 19792</strain>
    </source>
</reference>